<gene>
    <name evidence="3" type="ORF">SAMN05216260_12815</name>
</gene>
<dbReference type="InterPro" id="IPR000639">
    <property type="entry name" value="Epox_hydrolase-like"/>
</dbReference>
<dbReference type="InterPro" id="IPR029058">
    <property type="entry name" value="AB_hydrolase_fold"/>
</dbReference>
<evidence type="ECO:0000313" key="4">
    <source>
        <dbReference type="Proteomes" id="UP000198614"/>
    </source>
</evidence>
<dbReference type="AlphaFoldDB" id="A0A1G7WQD6"/>
<feature type="domain" description="AB hydrolase-1" evidence="2">
    <location>
        <begin position="21"/>
        <end position="261"/>
    </location>
</feature>
<sequence>MTATKTNGPPPGRADEQAPVLVLLHGGGPGVDALGNWATVRPALSASFRCLAPDLLGFGTQVTTGEADGGTPLGPRAWARARARQILSLLDRQGLRRVHLLGNSAAGGAAALALMAEAPERVDRAVLMGGAGTGPPPARVPFYEEPTAESMRATLARLVADETPHRDLLDELAPRRLEQALRPGAEAAFRAMFAEPPPGGPPPVDPAGVRTPVLALHGERDRVSPVEVSERLAEALPNGRLRVVAGAGHWIHVDRPDEFCELVGEFLSA</sequence>
<dbReference type="InterPro" id="IPR050266">
    <property type="entry name" value="AB_hydrolase_sf"/>
</dbReference>
<evidence type="ECO:0000313" key="3">
    <source>
        <dbReference type="EMBL" id="SDG74205.1"/>
    </source>
</evidence>
<evidence type="ECO:0000256" key="1">
    <source>
        <dbReference type="ARBA" id="ARBA00022801"/>
    </source>
</evidence>
<accession>A0A1G7WQD6</accession>
<organism evidence="3 4">
    <name type="scientific">Streptomyces griseoaurantiacus</name>
    <dbReference type="NCBI Taxonomy" id="68213"/>
    <lineage>
        <taxon>Bacteria</taxon>
        <taxon>Bacillati</taxon>
        <taxon>Actinomycetota</taxon>
        <taxon>Actinomycetes</taxon>
        <taxon>Kitasatosporales</taxon>
        <taxon>Streptomycetaceae</taxon>
        <taxon>Streptomyces</taxon>
        <taxon>Streptomyces aurantiacus group</taxon>
    </lineage>
</organism>
<dbReference type="PRINTS" id="PR00111">
    <property type="entry name" value="ABHYDROLASE"/>
</dbReference>
<dbReference type="PANTHER" id="PTHR43798:SF31">
    <property type="entry name" value="AB HYDROLASE SUPERFAMILY PROTEIN YCLE"/>
    <property type="match status" value="1"/>
</dbReference>
<dbReference type="GO" id="GO:0016020">
    <property type="term" value="C:membrane"/>
    <property type="evidence" value="ECO:0007669"/>
    <property type="project" value="TreeGrafter"/>
</dbReference>
<protein>
    <submittedName>
        <fullName evidence="3">2-hydroxymuconate-semialdehyde hydrolase</fullName>
    </submittedName>
</protein>
<keyword evidence="1 3" id="KW-0378">Hydrolase</keyword>
<dbReference type="OrthoDB" id="63519at2"/>
<dbReference type="PANTHER" id="PTHR43798">
    <property type="entry name" value="MONOACYLGLYCEROL LIPASE"/>
    <property type="match status" value="1"/>
</dbReference>
<reference evidence="3 4" key="1">
    <citation type="submission" date="2016-10" db="EMBL/GenBank/DDBJ databases">
        <authorList>
            <person name="de Groot N.N."/>
        </authorList>
    </citation>
    <scope>NUCLEOTIDE SEQUENCE [LARGE SCALE GENOMIC DNA]</scope>
    <source>
        <strain evidence="3 4">CGMCC 4.1859</strain>
    </source>
</reference>
<dbReference type="Gene3D" id="3.40.50.1820">
    <property type="entry name" value="alpha/beta hydrolase"/>
    <property type="match status" value="1"/>
</dbReference>
<dbReference type="Proteomes" id="UP000198614">
    <property type="component" value="Unassembled WGS sequence"/>
</dbReference>
<dbReference type="SUPFAM" id="SSF53474">
    <property type="entry name" value="alpha/beta-Hydrolases"/>
    <property type="match status" value="1"/>
</dbReference>
<name>A0A1G7WQD6_9ACTN</name>
<dbReference type="EMBL" id="FNAX01000028">
    <property type="protein sequence ID" value="SDG74205.1"/>
    <property type="molecule type" value="Genomic_DNA"/>
</dbReference>
<proteinExistence type="predicted"/>
<dbReference type="PRINTS" id="PR00412">
    <property type="entry name" value="EPOXHYDRLASE"/>
</dbReference>
<dbReference type="GO" id="GO:0016787">
    <property type="term" value="F:hydrolase activity"/>
    <property type="evidence" value="ECO:0007669"/>
    <property type="project" value="UniProtKB-KW"/>
</dbReference>
<evidence type="ECO:0000259" key="2">
    <source>
        <dbReference type="Pfam" id="PF12697"/>
    </source>
</evidence>
<dbReference type="InterPro" id="IPR000073">
    <property type="entry name" value="AB_hydrolase_1"/>
</dbReference>
<dbReference type="Pfam" id="PF12697">
    <property type="entry name" value="Abhydrolase_6"/>
    <property type="match status" value="1"/>
</dbReference>